<keyword evidence="4" id="KW-0732">Signal</keyword>
<organism evidence="5 6">
    <name type="scientific">Acidicapsa dinghuensis</name>
    <dbReference type="NCBI Taxonomy" id="2218256"/>
    <lineage>
        <taxon>Bacteria</taxon>
        <taxon>Pseudomonadati</taxon>
        <taxon>Acidobacteriota</taxon>
        <taxon>Terriglobia</taxon>
        <taxon>Terriglobales</taxon>
        <taxon>Acidobacteriaceae</taxon>
        <taxon>Acidicapsa</taxon>
    </lineage>
</organism>
<evidence type="ECO:0000313" key="6">
    <source>
        <dbReference type="Proteomes" id="UP001596091"/>
    </source>
</evidence>
<gene>
    <name evidence="5" type="ORF">ACFPT7_08470</name>
</gene>
<evidence type="ECO:0000256" key="2">
    <source>
        <dbReference type="ARBA" id="ARBA00022803"/>
    </source>
</evidence>
<evidence type="ECO:0000256" key="4">
    <source>
        <dbReference type="SAM" id="SignalP"/>
    </source>
</evidence>
<dbReference type="PROSITE" id="PS50293">
    <property type="entry name" value="TPR_REGION"/>
    <property type="match status" value="1"/>
</dbReference>
<dbReference type="Pfam" id="PF14559">
    <property type="entry name" value="TPR_19"/>
    <property type="match status" value="1"/>
</dbReference>
<dbReference type="InterPro" id="IPR019734">
    <property type="entry name" value="TPR_rpt"/>
</dbReference>
<protein>
    <submittedName>
        <fullName evidence="5">Tetratricopeptide repeat protein</fullName>
    </submittedName>
</protein>
<keyword evidence="1" id="KW-0677">Repeat</keyword>
<dbReference type="PANTHER" id="PTHR44858">
    <property type="entry name" value="TETRATRICOPEPTIDE REPEAT PROTEIN 6"/>
    <property type="match status" value="1"/>
</dbReference>
<feature type="signal peptide" evidence="4">
    <location>
        <begin position="1"/>
        <end position="31"/>
    </location>
</feature>
<dbReference type="EMBL" id="JBHSPH010000002">
    <property type="protein sequence ID" value="MFC5862322.1"/>
    <property type="molecule type" value="Genomic_DNA"/>
</dbReference>
<proteinExistence type="predicted"/>
<accession>A0ABW1EEQ5</accession>
<dbReference type="SUPFAM" id="SSF48452">
    <property type="entry name" value="TPR-like"/>
    <property type="match status" value="2"/>
</dbReference>
<evidence type="ECO:0000256" key="1">
    <source>
        <dbReference type="ARBA" id="ARBA00022737"/>
    </source>
</evidence>
<reference evidence="6" key="1">
    <citation type="journal article" date="2019" name="Int. J. Syst. Evol. Microbiol.">
        <title>The Global Catalogue of Microorganisms (GCM) 10K type strain sequencing project: providing services to taxonomists for standard genome sequencing and annotation.</title>
        <authorList>
            <consortium name="The Broad Institute Genomics Platform"/>
            <consortium name="The Broad Institute Genome Sequencing Center for Infectious Disease"/>
            <person name="Wu L."/>
            <person name="Ma J."/>
        </authorList>
    </citation>
    <scope>NUCLEOTIDE SEQUENCE [LARGE SCALE GENOMIC DNA]</scope>
    <source>
        <strain evidence="6">JCM 4087</strain>
    </source>
</reference>
<dbReference type="Pfam" id="PF13432">
    <property type="entry name" value="TPR_16"/>
    <property type="match status" value="3"/>
</dbReference>
<feature type="repeat" description="TPR" evidence="3">
    <location>
        <begin position="76"/>
        <end position="109"/>
    </location>
</feature>
<dbReference type="RefSeq" id="WP_263338788.1">
    <property type="nucleotide sequence ID" value="NZ_JAGSYH010000004.1"/>
</dbReference>
<sequence length="396" mass="44235">MKRYWARGSLYRLLSFLTACFLMIFTSTRLAAQGEDEVTPEVQQLYAQAKQAQQRGDDTTAIEKYKAMLKLAPHLAAGYNNLGMLYFNEHDYTHAAETLRRGLELNPNMPSASAMLGMSYFQMGEDGKAEPLLIKALKAKPDDDQVEMLLVHAFINEKKLDEATSYLNSFLARNPKNQEAWYLLGKAYLQLSENALKKINEIDPDSVVAHEITGEIDESMHNYDLALVEYKKAIDLAPNQPGTHMHMGDAFWNMSKWESAQGEFRAEITNDPNNCMAHWKLADAILEGNGSNDDALNEANKAVERCPALMQARVDRARALVRLGRQPEALPDLLMAEKDSPNEPSIHFLLAAVYRAQGKSAEALAEMKTYGALDREARATVATQAQEANSIKSTSK</sequence>
<evidence type="ECO:0000313" key="5">
    <source>
        <dbReference type="EMBL" id="MFC5862322.1"/>
    </source>
</evidence>
<keyword evidence="2 3" id="KW-0802">TPR repeat</keyword>
<dbReference type="InterPro" id="IPR011990">
    <property type="entry name" value="TPR-like_helical_dom_sf"/>
</dbReference>
<feature type="repeat" description="TPR" evidence="3">
    <location>
        <begin position="207"/>
        <end position="240"/>
    </location>
</feature>
<keyword evidence="6" id="KW-1185">Reference proteome</keyword>
<dbReference type="Gene3D" id="1.25.40.10">
    <property type="entry name" value="Tetratricopeptide repeat domain"/>
    <property type="match status" value="3"/>
</dbReference>
<feature type="chain" id="PRO_5046832319" evidence="4">
    <location>
        <begin position="32"/>
        <end position="396"/>
    </location>
</feature>
<dbReference type="InterPro" id="IPR050498">
    <property type="entry name" value="Ycf3"/>
</dbReference>
<dbReference type="PROSITE" id="PS50005">
    <property type="entry name" value="TPR"/>
    <property type="match status" value="3"/>
</dbReference>
<comment type="caution">
    <text evidence="5">The sequence shown here is derived from an EMBL/GenBank/DDBJ whole genome shotgun (WGS) entry which is preliminary data.</text>
</comment>
<name>A0ABW1EEQ5_9BACT</name>
<dbReference type="Proteomes" id="UP001596091">
    <property type="component" value="Unassembled WGS sequence"/>
</dbReference>
<dbReference type="PANTHER" id="PTHR44858:SF1">
    <property type="entry name" value="UDP-N-ACETYLGLUCOSAMINE--PEPTIDE N-ACETYLGLUCOSAMINYLTRANSFERASE SPINDLY-RELATED"/>
    <property type="match status" value="1"/>
</dbReference>
<evidence type="ECO:0000256" key="3">
    <source>
        <dbReference type="PROSITE-ProRule" id="PRU00339"/>
    </source>
</evidence>
<feature type="repeat" description="TPR" evidence="3">
    <location>
        <begin position="110"/>
        <end position="143"/>
    </location>
</feature>
<dbReference type="SMART" id="SM00028">
    <property type="entry name" value="TPR"/>
    <property type="match status" value="5"/>
</dbReference>